<dbReference type="Proteomes" id="UP000316500">
    <property type="component" value="Unassembled WGS sequence"/>
</dbReference>
<comment type="caution">
    <text evidence="2">The sequence shown here is derived from an EMBL/GenBank/DDBJ whole genome shotgun (WGS) entry which is preliminary data.</text>
</comment>
<feature type="transmembrane region" description="Helical" evidence="1">
    <location>
        <begin position="31"/>
        <end position="50"/>
    </location>
</feature>
<dbReference type="EMBL" id="VNFK01000004">
    <property type="protein sequence ID" value="TVU64886.1"/>
    <property type="molecule type" value="Genomic_DNA"/>
</dbReference>
<feature type="transmembrane region" description="Helical" evidence="1">
    <location>
        <begin position="56"/>
        <end position="74"/>
    </location>
</feature>
<keyword evidence="1" id="KW-1133">Transmembrane helix</keyword>
<evidence type="ECO:0000256" key="1">
    <source>
        <dbReference type="SAM" id="Phobius"/>
    </source>
</evidence>
<dbReference type="RefSeq" id="WP_144649091.1">
    <property type="nucleotide sequence ID" value="NZ_VNFK01000004.1"/>
</dbReference>
<name>A0A558H6X6_PAENT</name>
<keyword evidence="1" id="KW-0812">Transmembrane</keyword>
<feature type="transmembrane region" description="Helical" evidence="1">
    <location>
        <begin position="6"/>
        <end position="24"/>
    </location>
</feature>
<dbReference type="AlphaFoldDB" id="A0A558H6X6"/>
<reference evidence="2 3" key="1">
    <citation type="submission" date="2019-07" db="EMBL/GenBank/DDBJ databases">
        <title>Diversity of Bacteria from Kongsfjorden, Arctic.</title>
        <authorList>
            <person name="Yu Y."/>
        </authorList>
    </citation>
    <scope>NUCLEOTIDE SEQUENCE [LARGE SCALE GENOMIC DNA]</scope>
    <source>
        <strain evidence="2 3">SM1928</strain>
    </source>
</reference>
<accession>A0A558H6X6</accession>
<evidence type="ECO:0000313" key="3">
    <source>
        <dbReference type="Proteomes" id="UP000316500"/>
    </source>
</evidence>
<evidence type="ECO:0000313" key="2">
    <source>
        <dbReference type="EMBL" id="TVU64886.1"/>
    </source>
</evidence>
<gene>
    <name evidence="2" type="ORF">FQP90_07510</name>
</gene>
<sequence length="101" mass="10937">MENINPTVAILCLILAAAVHRFILSNRRQKFLGAIIPAIWLVAVVILAANGVLSGLGAWISAVIVMAGLLVIWWSGQVSYRTRLADENARIDTVNASRLSK</sequence>
<proteinExistence type="predicted"/>
<protein>
    <submittedName>
        <fullName evidence="2">Uncharacterized protein</fullName>
    </submittedName>
</protein>
<organism evidence="2 3">
    <name type="scientific">Paenarthrobacter nitroguajacolicus</name>
    <name type="common">Arthrobacter nitroguajacolicus</name>
    <dbReference type="NCBI Taxonomy" id="211146"/>
    <lineage>
        <taxon>Bacteria</taxon>
        <taxon>Bacillati</taxon>
        <taxon>Actinomycetota</taxon>
        <taxon>Actinomycetes</taxon>
        <taxon>Micrococcales</taxon>
        <taxon>Micrococcaceae</taxon>
        <taxon>Paenarthrobacter</taxon>
    </lineage>
</organism>
<keyword evidence="1" id="KW-0472">Membrane</keyword>